<evidence type="ECO:0000256" key="7">
    <source>
        <dbReference type="SAM" id="Phobius"/>
    </source>
</evidence>
<comment type="similarity">
    <text evidence="6">Belongs to the peptidase M48 family.</text>
</comment>
<feature type="transmembrane region" description="Helical" evidence="7">
    <location>
        <begin position="34"/>
        <end position="58"/>
    </location>
</feature>
<sequence length="310" mass="35054">MPLMSLILMLWLNWRLLSVQEPKKNLISKVSQSAYTWATALFGLALLPGLLLILAAVITYRHMTWSMMQRPDTSLSGLTVLFVVFILLSLGYFLRLGYATYAIIKNSRQTIERIVPQLAPFPLSDLPAFFANQKIAVRIGLWDSPDAFTYGVVHPTIVISRRLHQILDAPALTAILAHEAHHVRSHDYALQQIFLVILRAFPWLPLESLYRFYLTAREIRADQFAIVWQHTADHLMQAMVTTIHALREQPHSQFSGETAWNSVWQARINALINSETVPLSPEARTLFSAALIPFATSAVLAITSLSLFCH</sequence>
<evidence type="ECO:0000256" key="3">
    <source>
        <dbReference type="ARBA" id="ARBA00022801"/>
    </source>
</evidence>
<gene>
    <name evidence="9" type="ORF">C7B47_03630</name>
</gene>
<feature type="domain" description="Peptidase M48" evidence="8">
    <location>
        <begin position="143"/>
        <end position="196"/>
    </location>
</feature>
<dbReference type="PANTHER" id="PTHR34978:SF3">
    <property type="entry name" value="SLR0241 PROTEIN"/>
    <property type="match status" value="1"/>
</dbReference>
<evidence type="ECO:0000256" key="2">
    <source>
        <dbReference type="ARBA" id="ARBA00022723"/>
    </source>
</evidence>
<organism evidence="9 10">
    <name type="scientific">Sulfobacillus thermosulfidooxidans</name>
    <dbReference type="NCBI Taxonomy" id="28034"/>
    <lineage>
        <taxon>Bacteria</taxon>
        <taxon>Bacillati</taxon>
        <taxon>Bacillota</taxon>
        <taxon>Clostridia</taxon>
        <taxon>Eubacteriales</taxon>
        <taxon>Clostridiales Family XVII. Incertae Sedis</taxon>
        <taxon>Sulfobacillus</taxon>
    </lineage>
</organism>
<evidence type="ECO:0000256" key="5">
    <source>
        <dbReference type="ARBA" id="ARBA00023049"/>
    </source>
</evidence>
<dbReference type="InterPro" id="IPR001915">
    <property type="entry name" value="Peptidase_M48"/>
</dbReference>
<accession>A0A2T2X3H1</accession>
<dbReference type="AlphaFoldDB" id="A0A2T2X3H1"/>
<keyword evidence="7" id="KW-1133">Transmembrane helix</keyword>
<dbReference type="Proteomes" id="UP000242705">
    <property type="component" value="Unassembled WGS sequence"/>
</dbReference>
<evidence type="ECO:0000256" key="4">
    <source>
        <dbReference type="ARBA" id="ARBA00022833"/>
    </source>
</evidence>
<evidence type="ECO:0000313" key="10">
    <source>
        <dbReference type="Proteomes" id="UP000242705"/>
    </source>
</evidence>
<dbReference type="Gene3D" id="3.30.2010.10">
    <property type="entry name" value="Metalloproteases ('zincins'), catalytic domain"/>
    <property type="match status" value="1"/>
</dbReference>
<feature type="transmembrane region" description="Helical" evidence="7">
    <location>
        <begin position="286"/>
        <end position="309"/>
    </location>
</feature>
<dbReference type="InterPro" id="IPR052173">
    <property type="entry name" value="Beta-lactam_resp_regulator"/>
</dbReference>
<evidence type="ECO:0000256" key="6">
    <source>
        <dbReference type="RuleBase" id="RU003983"/>
    </source>
</evidence>
<dbReference type="CDD" id="cd07326">
    <property type="entry name" value="M56_BlaR1_MecR1_like"/>
    <property type="match status" value="1"/>
</dbReference>
<keyword evidence="7" id="KW-0472">Membrane</keyword>
<name>A0A2T2X3H1_SULTH</name>
<dbReference type="Pfam" id="PF01435">
    <property type="entry name" value="Peptidase_M48"/>
    <property type="match status" value="1"/>
</dbReference>
<feature type="transmembrane region" description="Helical" evidence="7">
    <location>
        <begin position="78"/>
        <end position="98"/>
    </location>
</feature>
<reference evidence="9 10" key="1">
    <citation type="journal article" date="2014" name="BMC Genomics">
        <title>Comparison of environmental and isolate Sulfobacillus genomes reveals diverse carbon, sulfur, nitrogen, and hydrogen metabolisms.</title>
        <authorList>
            <person name="Justice N.B."/>
            <person name="Norman A."/>
            <person name="Brown C.T."/>
            <person name="Singh A."/>
            <person name="Thomas B.C."/>
            <person name="Banfield J.F."/>
        </authorList>
    </citation>
    <scope>NUCLEOTIDE SEQUENCE [LARGE SCALE GENOMIC DNA]</scope>
    <source>
        <strain evidence="9">AMDSBA5</strain>
    </source>
</reference>
<dbReference type="GO" id="GO:0006508">
    <property type="term" value="P:proteolysis"/>
    <property type="evidence" value="ECO:0007669"/>
    <property type="project" value="UniProtKB-KW"/>
</dbReference>
<comment type="cofactor">
    <cofactor evidence="6">
        <name>Zn(2+)</name>
        <dbReference type="ChEBI" id="CHEBI:29105"/>
    </cofactor>
    <text evidence="6">Binds 1 zinc ion per subunit.</text>
</comment>
<keyword evidence="4 6" id="KW-0862">Zinc</keyword>
<proteinExistence type="inferred from homology"/>
<keyword evidence="2" id="KW-0479">Metal-binding</keyword>
<dbReference type="EMBL" id="PXYX01000004">
    <property type="protein sequence ID" value="PSR29051.1"/>
    <property type="molecule type" value="Genomic_DNA"/>
</dbReference>
<keyword evidence="1 6" id="KW-0645">Protease</keyword>
<protein>
    <recommendedName>
        <fullName evidence="8">Peptidase M48 domain-containing protein</fullName>
    </recommendedName>
</protein>
<keyword evidence="5 6" id="KW-0482">Metalloprotease</keyword>
<comment type="caution">
    <text evidence="9">The sequence shown here is derived from an EMBL/GenBank/DDBJ whole genome shotgun (WGS) entry which is preliminary data.</text>
</comment>
<keyword evidence="7" id="KW-0812">Transmembrane</keyword>
<dbReference type="GO" id="GO:0004222">
    <property type="term" value="F:metalloendopeptidase activity"/>
    <property type="evidence" value="ECO:0007669"/>
    <property type="project" value="InterPro"/>
</dbReference>
<dbReference type="GO" id="GO:0046872">
    <property type="term" value="F:metal ion binding"/>
    <property type="evidence" value="ECO:0007669"/>
    <property type="project" value="UniProtKB-KW"/>
</dbReference>
<keyword evidence="3 6" id="KW-0378">Hydrolase</keyword>
<evidence type="ECO:0000313" key="9">
    <source>
        <dbReference type="EMBL" id="PSR29051.1"/>
    </source>
</evidence>
<evidence type="ECO:0000256" key="1">
    <source>
        <dbReference type="ARBA" id="ARBA00022670"/>
    </source>
</evidence>
<evidence type="ECO:0000259" key="8">
    <source>
        <dbReference type="Pfam" id="PF01435"/>
    </source>
</evidence>
<dbReference type="PANTHER" id="PTHR34978">
    <property type="entry name" value="POSSIBLE SENSOR-TRANSDUCER PROTEIN BLAR"/>
    <property type="match status" value="1"/>
</dbReference>